<dbReference type="EMBL" id="SJOL01007155">
    <property type="protein sequence ID" value="TGZ63454.1"/>
    <property type="molecule type" value="Genomic_DNA"/>
</dbReference>
<protein>
    <recommendedName>
        <fullName evidence="11">Annexin</fullName>
    </recommendedName>
</protein>
<dbReference type="GO" id="GO:0005509">
    <property type="term" value="F:calcium ion binding"/>
    <property type="evidence" value="ECO:0007669"/>
    <property type="project" value="InterPro"/>
</dbReference>
<dbReference type="GO" id="GO:0005886">
    <property type="term" value="C:plasma membrane"/>
    <property type="evidence" value="ECO:0007669"/>
    <property type="project" value="TreeGrafter"/>
</dbReference>
<dbReference type="SUPFAM" id="SSF47874">
    <property type="entry name" value="Annexin"/>
    <property type="match status" value="1"/>
</dbReference>
<evidence type="ECO:0000256" key="6">
    <source>
        <dbReference type="ARBA" id="ARBA00023216"/>
    </source>
</evidence>
<dbReference type="FunFam" id="1.10.220.10:FF:000003">
    <property type="entry name" value="Annexin"/>
    <property type="match status" value="1"/>
</dbReference>
<evidence type="ECO:0000313" key="14">
    <source>
        <dbReference type="Proteomes" id="UP000308267"/>
    </source>
</evidence>
<keyword evidence="7 11" id="KW-0111">Calcium/phospholipid-binding</keyword>
<evidence type="ECO:0000256" key="4">
    <source>
        <dbReference type="ARBA" id="ARBA00022737"/>
    </source>
</evidence>
<dbReference type="InterPro" id="IPR018502">
    <property type="entry name" value="Annexin_repeat"/>
</dbReference>
<comment type="similarity">
    <text evidence="3 11">Belongs to the annexin family.</text>
</comment>
<reference evidence="13 14" key="1">
    <citation type="journal article" date="2019" name="BMC Genomics">
        <title>New insights from Opisthorchis felineus genome: update on genomics of the epidemiologically important liver flukes.</title>
        <authorList>
            <person name="Ershov N.I."/>
            <person name="Mordvinov V.A."/>
            <person name="Prokhortchouk E.B."/>
            <person name="Pakharukova M.Y."/>
            <person name="Gunbin K.V."/>
            <person name="Ustyantsev K."/>
            <person name="Genaev M.A."/>
            <person name="Blinov A.G."/>
            <person name="Mazur A."/>
            <person name="Boulygina E."/>
            <person name="Tsygankova S."/>
            <person name="Khrameeva E."/>
            <person name="Chekanov N."/>
            <person name="Fan G."/>
            <person name="Xiao A."/>
            <person name="Zhang H."/>
            <person name="Xu X."/>
            <person name="Yang H."/>
            <person name="Solovyev V."/>
            <person name="Lee S.M."/>
            <person name="Liu X."/>
            <person name="Afonnikov D.A."/>
            <person name="Skryabin K.G."/>
        </authorList>
    </citation>
    <scope>NUCLEOTIDE SEQUENCE [LARGE SCALE GENOMIC DNA]</scope>
    <source>
        <strain evidence="13">AK-0245</strain>
        <tissue evidence="13">Whole organism</tissue>
    </source>
</reference>
<comment type="function">
    <text evidence="9">Involved in reproduction of the worm. Involved in host-parasite interaction. Delivered into the host cell by means of parasite exosomes. Binds to acidic phospholipid membranes in a calcium-dependent manner in vitro. Causes aggregation of liposomes in the presence of calcium, but not in its absence. Likely to promote membrane fusion. May provide structural integrity within the tegument.</text>
</comment>
<evidence type="ECO:0000256" key="12">
    <source>
        <dbReference type="SAM" id="MobiDB-lite"/>
    </source>
</evidence>
<dbReference type="Proteomes" id="UP000308267">
    <property type="component" value="Unassembled WGS sequence"/>
</dbReference>
<dbReference type="PRINTS" id="PR00196">
    <property type="entry name" value="ANNEXIN"/>
</dbReference>
<dbReference type="FunFam" id="1.10.220.10:FF:000002">
    <property type="entry name" value="Annexin"/>
    <property type="match status" value="1"/>
</dbReference>
<dbReference type="PROSITE" id="PS51897">
    <property type="entry name" value="ANNEXIN_2"/>
    <property type="match status" value="4"/>
</dbReference>
<dbReference type="Gene3D" id="1.10.220.10">
    <property type="entry name" value="Annexin"/>
    <property type="match status" value="4"/>
</dbReference>
<evidence type="ECO:0000256" key="10">
    <source>
        <dbReference type="ARBA" id="ARBA00060393"/>
    </source>
</evidence>
<feature type="compositionally biased region" description="Pro residues" evidence="12">
    <location>
        <begin position="16"/>
        <end position="34"/>
    </location>
</feature>
<dbReference type="PANTHER" id="PTHR10502:SF239">
    <property type="entry name" value="ANNEXIN A7"/>
    <property type="match status" value="1"/>
</dbReference>
<dbReference type="FunFam" id="1.10.220.10:FF:000001">
    <property type="entry name" value="Annexin"/>
    <property type="match status" value="1"/>
</dbReference>
<dbReference type="PROSITE" id="PS00223">
    <property type="entry name" value="ANNEXIN_1"/>
    <property type="match status" value="1"/>
</dbReference>
<evidence type="ECO:0000256" key="1">
    <source>
        <dbReference type="ARBA" id="ARBA00004340"/>
    </source>
</evidence>
<sequence length="463" mass="51414">MYPSDLSAWNLGGPPSQGPGYPPNMTPGYPPAPGYPSGTPYDQQQPGYPAQPSHPGQFQPGGPTQPGYPGQTQPGYPAQLGYPGQPQPGHPGYAQSGYPGQPQQGHQQQSYQSQPAYSPMGGAIQGTPPVGTAPRPNPTLKPYPYFKPEEDCEKLRKAMKGLGTDEKAIIDVLAHRTADQRVQIVNKFKTMYGKDLIRELKSELTGHFEDVIVAMCYSLDELDARELRRAMEGAGTDEQTLIEILCSRSNAQILRIREIYSKIFKGRNLEKDIMSETHGHFKRILVSLVQGNRDESTHVDMQAVQADAQALYKAGEKQLGTDESCFNRILVSKSEAHVRAVINAYASVSKKDLEDALKSELSGDLLQAFLAVTRCIRNKPGYFAKQLKKSMEGAGTRDRHLIRIVVTRAEVDMADIKLEFFRQNGKSLEAWIAYYPGSYRFTEDLPNKQPPGETYVYLYSRRV</sequence>
<keyword evidence="6 11" id="KW-0041">Annexin</keyword>
<organism evidence="13 14">
    <name type="scientific">Opisthorchis felineus</name>
    <dbReference type="NCBI Taxonomy" id="147828"/>
    <lineage>
        <taxon>Eukaryota</taxon>
        <taxon>Metazoa</taxon>
        <taxon>Spiralia</taxon>
        <taxon>Lophotrochozoa</taxon>
        <taxon>Platyhelminthes</taxon>
        <taxon>Trematoda</taxon>
        <taxon>Digenea</taxon>
        <taxon>Opisthorchiida</taxon>
        <taxon>Opisthorchiata</taxon>
        <taxon>Opisthorchiidae</taxon>
        <taxon>Opisthorchis</taxon>
    </lineage>
</organism>
<evidence type="ECO:0000256" key="8">
    <source>
        <dbReference type="ARBA" id="ARBA00037210"/>
    </source>
</evidence>
<name>A0A4V3SE68_OPIFE</name>
<dbReference type="GO" id="GO:0005634">
    <property type="term" value="C:nucleus"/>
    <property type="evidence" value="ECO:0007669"/>
    <property type="project" value="TreeGrafter"/>
</dbReference>
<dbReference type="GO" id="GO:0005576">
    <property type="term" value="C:extracellular region"/>
    <property type="evidence" value="ECO:0007669"/>
    <property type="project" value="UniProtKB-SubCell"/>
</dbReference>
<dbReference type="SMART" id="SM00335">
    <property type="entry name" value="ANX"/>
    <property type="match status" value="4"/>
</dbReference>
<comment type="caution">
    <text evidence="13">The sequence shown here is derived from an EMBL/GenBank/DDBJ whole genome shotgun (WGS) entry which is preliminary data.</text>
</comment>
<feature type="region of interest" description="Disordered" evidence="12">
    <location>
        <begin position="1"/>
        <end position="145"/>
    </location>
</feature>
<evidence type="ECO:0000256" key="11">
    <source>
        <dbReference type="RuleBase" id="RU003540"/>
    </source>
</evidence>
<evidence type="ECO:0000313" key="13">
    <source>
        <dbReference type="EMBL" id="TGZ63454.1"/>
    </source>
</evidence>
<keyword evidence="14" id="KW-1185">Reference proteome</keyword>
<dbReference type="OrthoDB" id="37886at2759"/>
<dbReference type="STRING" id="147828.A0A4V3SE68"/>
<dbReference type="InterPro" id="IPR037104">
    <property type="entry name" value="Annexin_sf"/>
</dbReference>
<dbReference type="PANTHER" id="PTHR10502">
    <property type="entry name" value="ANNEXIN"/>
    <property type="match status" value="1"/>
</dbReference>
<dbReference type="InterPro" id="IPR018252">
    <property type="entry name" value="Annexin_repeat_CS"/>
</dbReference>
<keyword evidence="4 11" id="KW-0677">Repeat</keyword>
<dbReference type="GO" id="GO:0005544">
    <property type="term" value="F:calcium-dependent phospholipid binding"/>
    <property type="evidence" value="ECO:0007669"/>
    <property type="project" value="UniProtKB-KW"/>
</dbReference>
<gene>
    <name evidence="13" type="ORF">CRM22_006905</name>
</gene>
<feature type="compositionally biased region" description="Low complexity" evidence="12">
    <location>
        <begin position="90"/>
        <end position="118"/>
    </location>
</feature>
<feature type="compositionally biased region" description="Low complexity" evidence="12">
    <location>
        <begin position="55"/>
        <end position="84"/>
    </location>
</feature>
<dbReference type="GO" id="GO:0001786">
    <property type="term" value="F:phosphatidylserine binding"/>
    <property type="evidence" value="ECO:0007669"/>
    <property type="project" value="TreeGrafter"/>
</dbReference>
<dbReference type="FunFam" id="1.10.220.10:FF:000004">
    <property type="entry name" value="Annexin"/>
    <property type="match status" value="1"/>
</dbReference>
<comment type="domain">
    <text evidence="11">A pair of annexin repeats may form one binding site for calcium and phospholipid.</text>
</comment>
<evidence type="ECO:0000256" key="9">
    <source>
        <dbReference type="ARBA" id="ARBA00059330"/>
    </source>
</evidence>
<dbReference type="AlphaFoldDB" id="A0A4V3SE68"/>
<keyword evidence="5 11" id="KW-0106">Calcium</keyword>
<proteinExistence type="inferred from homology"/>
<evidence type="ECO:0000256" key="2">
    <source>
        <dbReference type="ARBA" id="ARBA00004550"/>
    </source>
</evidence>
<dbReference type="GO" id="GO:0005737">
    <property type="term" value="C:cytoplasm"/>
    <property type="evidence" value="ECO:0007669"/>
    <property type="project" value="TreeGrafter"/>
</dbReference>
<evidence type="ECO:0000256" key="7">
    <source>
        <dbReference type="ARBA" id="ARBA00023302"/>
    </source>
</evidence>
<dbReference type="InterPro" id="IPR001464">
    <property type="entry name" value="Annexin"/>
</dbReference>
<comment type="function">
    <text evidence="8">Calcium/phospholipid-binding protein which promotes membrane fusion and is involved in exocytosis.</text>
</comment>
<comment type="subcellular location">
    <subcellularLocation>
        <location evidence="1">Host cell</location>
    </subcellularLocation>
    <subcellularLocation>
        <location evidence="2">Secreted</location>
        <location evidence="2">Extracellular exosome</location>
    </subcellularLocation>
    <subcellularLocation>
        <location evidence="10">Tegument</location>
    </subcellularLocation>
</comment>
<evidence type="ECO:0000256" key="3">
    <source>
        <dbReference type="ARBA" id="ARBA00007831"/>
    </source>
</evidence>
<dbReference type="Pfam" id="PF00191">
    <property type="entry name" value="Annexin"/>
    <property type="match status" value="4"/>
</dbReference>
<dbReference type="GO" id="GO:0043657">
    <property type="term" value="C:host cell"/>
    <property type="evidence" value="ECO:0007669"/>
    <property type="project" value="UniProtKB-SubCell"/>
</dbReference>
<evidence type="ECO:0000256" key="5">
    <source>
        <dbReference type="ARBA" id="ARBA00022837"/>
    </source>
</evidence>
<dbReference type="GO" id="GO:0012506">
    <property type="term" value="C:vesicle membrane"/>
    <property type="evidence" value="ECO:0007669"/>
    <property type="project" value="TreeGrafter"/>
</dbReference>
<accession>A0A4V3SE68</accession>